<sequence length="103" mass="11585">MAVPQKDASVFYETFNIGITRLVDADITGKWFEAALEVSNLCTSYTDNTLKALNLHHIYGVLVLWAAGLTIALIVLIFEIKLHKRKVDGRILKNDVDIEARKI</sequence>
<evidence type="ECO:0000313" key="2">
    <source>
        <dbReference type="EMBL" id="GIY84177.1"/>
    </source>
</evidence>
<dbReference type="Proteomes" id="UP001054945">
    <property type="component" value="Unassembled WGS sequence"/>
</dbReference>
<keyword evidence="1" id="KW-0812">Transmembrane</keyword>
<proteinExistence type="predicted"/>
<gene>
    <name evidence="2" type="primary">AVEN_76531_1</name>
    <name evidence="2" type="ORF">CEXT_590331</name>
</gene>
<feature type="transmembrane region" description="Helical" evidence="1">
    <location>
        <begin position="58"/>
        <end position="78"/>
    </location>
</feature>
<keyword evidence="1" id="KW-0472">Membrane</keyword>
<accession>A0AAV4WNC5</accession>
<keyword evidence="1" id="KW-1133">Transmembrane helix</keyword>
<evidence type="ECO:0000313" key="3">
    <source>
        <dbReference type="Proteomes" id="UP001054945"/>
    </source>
</evidence>
<protein>
    <submittedName>
        <fullName evidence="2">Lig_chan-Glu_bd domain-containing protein</fullName>
    </submittedName>
</protein>
<keyword evidence="3" id="KW-1185">Reference proteome</keyword>
<comment type="caution">
    <text evidence="2">The sequence shown here is derived from an EMBL/GenBank/DDBJ whole genome shotgun (WGS) entry which is preliminary data.</text>
</comment>
<dbReference type="AlphaFoldDB" id="A0AAV4WNC5"/>
<evidence type="ECO:0000256" key="1">
    <source>
        <dbReference type="SAM" id="Phobius"/>
    </source>
</evidence>
<dbReference type="EMBL" id="BPLR01016480">
    <property type="protein sequence ID" value="GIY84177.1"/>
    <property type="molecule type" value="Genomic_DNA"/>
</dbReference>
<name>A0AAV4WNC5_CAEEX</name>
<organism evidence="2 3">
    <name type="scientific">Caerostris extrusa</name>
    <name type="common">Bark spider</name>
    <name type="synonym">Caerostris bankana</name>
    <dbReference type="NCBI Taxonomy" id="172846"/>
    <lineage>
        <taxon>Eukaryota</taxon>
        <taxon>Metazoa</taxon>
        <taxon>Ecdysozoa</taxon>
        <taxon>Arthropoda</taxon>
        <taxon>Chelicerata</taxon>
        <taxon>Arachnida</taxon>
        <taxon>Araneae</taxon>
        <taxon>Araneomorphae</taxon>
        <taxon>Entelegynae</taxon>
        <taxon>Araneoidea</taxon>
        <taxon>Araneidae</taxon>
        <taxon>Caerostris</taxon>
    </lineage>
</organism>
<reference evidence="2 3" key="1">
    <citation type="submission" date="2021-06" db="EMBL/GenBank/DDBJ databases">
        <title>Caerostris extrusa draft genome.</title>
        <authorList>
            <person name="Kono N."/>
            <person name="Arakawa K."/>
        </authorList>
    </citation>
    <scope>NUCLEOTIDE SEQUENCE [LARGE SCALE GENOMIC DNA]</scope>
</reference>